<dbReference type="Proteomes" id="UP001162740">
    <property type="component" value="Plasmid pGD02.2.1"/>
</dbReference>
<evidence type="ECO:0000313" key="3">
    <source>
        <dbReference type="Proteomes" id="UP001162740"/>
    </source>
</evidence>
<gene>
    <name evidence="2" type="ORF">KUM34_028355</name>
</gene>
<dbReference type="AlphaFoldDB" id="A0AA47AGK5"/>
<evidence type="ECO:0000313" key="2">
    <source>
        <dbReference type="EMBL" id="UZF48263.1"/>
    </source>
</evidence>
<feature type="domain" description="GIY-YIG" evidence="1">
    <location>
        <begin position="49"/>
        <end position="126"/>
    </location>
</feature>
<dbReference type="EMBL" id="CP083975">
    <property type="protein sequence ID" value="UZF48263.1"/>
    <property type="molecule type" value="Genomic_DNA"/>
</dbReference>
<geneLocation type="plasmid" evidence="2 3">
    <name>pGD02.2.1</name>
</geneLocation>
<dbReference type="RefSeq" id="WP_229583255.1">
    <property type="nucleotide sequence ID" value="NZ_CP083975.1"/>
</dbReference>
<dbReference type="InterPro" id="IPR025579">
    <property type="entry name" value="DUF4357"/>
</dbReference>
<protein>
    <submittedName>
        <fullName evidence="2">GIY-YIG nuclease family protein</fullName>
    </submittedName>
</protein>
<name>A0AA47AGK5_RHORH</name>
<sequence>MRAGKSVRLFLAEGSMGGLVTAEIMNWTGHILAVGRSGLRELLKRPEATRTGVYILIGEDADSLGGRKIYIGEGDDISTRLKDHESKKDFWDRVIVLTSKDSNLTKAHGRYLEARFISLARTAKRSEVTNANSGTTGIDNLLPEADLSDMEYYIEQAQIVLPVLQVDVFRSSDTLVEANPTEKTALEDVSDVVFVTGLKGQAWARAHEIDGEFTVMEGSRAKRWAGTVTAYRALQEKLINDGTLHADTDPNWLRFTHDQVFSSASAASATILGRNSNGKLEWKVEGTTTNYAEWLAQQAETG</sequence>
<keyword evidence="2" id="KW-0614">Plasmid</keyword>
<proteinExistence type="predicted"/>
<dbReference type="CDD" id="cd10447">
    <property type="entry name" value="GIY-YIG_unchar_2"/>
    <property type="match status" value="1"/>
</dbReference>
<dbReference type="PROSITE" id="PS50164">
    <property type="entry name" value="GIY_YIG"/>
    <property type="match status" value="1"/>
</dbReference>
<reference evidence="2 3" key="1">
    <citation type="journal article" date="2021" name="Front. Microbiol.">
        <title>Bacterial Transformation of Aromatic Monomers in Softwood Black Liquor.</title>
        <authorList>
            <person name="Navas L.E."/>
            <person name="Dexter G."/>
            <person name="Liu J."/>
            <person name="Levy-Booth D."/>
            <person name="Cho M."/>
            <person name="Jang S.K."/>
            <person name="Mansfield S.D."/>
            <person name="Renneckar S."/>
            <person name="Mohn W.W."/>
            <person name="Eltis L.D."/>
        </authorList>
    </citation>
    <scope>NUCLEOTIDE SEQUENCE [LARGE SCALE GENOMIC DNA]</scope>
    <source>
        <strain evidence="2 3">GD02</strain>
    </source>
</reference>
<dbReference type="Pfam" id="PF14267">
    <property type="entry name" value="DUF4357"/>
    <property type="match status" value="1"/>
</dbReference>
<organism evidence="2 3">
    <name type="scientific">Rhodococcus rhodochrous</name>
    <dbReference type="NCBI Taxonomy" id="1829"/>
    <lineage>
        <taxon>Bacteria</taxon>
        <taxon>Bacillati</taxon>
        <taxon>Actinomycetota</taxon>
        <taxon>Actinomycetes</taxon>
        <taxon>Mycobacteriales</taxon>
        <taxon>Nocardiaceae</taxon>
        <taxon>Rhodococcus</taxon>
    </lineage>
</organism>
<accession>A0AA47AGK5</accession>
<evidence type="ECO:0000259" key="1">
    <source>
        <dbReference type="PROSITE" id="PS50164"/>
    </source>
</evidence>
<dbReference type="InterPro" id="IPR000305">
    <property type="entry name" value="GIY-YIG_endonuc"/>
</dbReference>